<dbReference type="Gene3D" id="2.60.120.200">
    <property type="match status" value="1"/>
</dbReference>
<dbReference type="SMART" id="SM00758">
    <property type="entry name" value="PA14"/>
    <property type="match status" value="1"/>
</dbReference>
<dbReference type="InterPro" id="IPR052387">
    <property type="entry name" value="Fibrocystin"/>
</dbReference>
<keyword evidence="1 2" id="KW-0732">Signal</keyword>
<dbReference type="InterPro" id="IPR037524">
    <property type="entry name" value="PA14/GLEYA"/>
</dbReference>
<dbReference type="Pfam" id="PF14099">
    <property type="entry name" value="Polysacc_lyase"/>
    <property type="match status" value="1"/>
</dbReference>
<dbReference type="SUPFAM" id="SSF56988">
    <property type="entry name" value="Anthrax protective antigen"/>
    <property type="match status" value="1"/>
</dbReference>
<dbReference type="Pfam" id="PF07691">
    <property type="entry name" value="PA14"/>
    <property type="match status" value="1"/>
</dbReference>
<dbReference type="PANTHER" id="PTHR46769:SF2">
    <property type="entry name" value="FIBROCYSTIN-L ISOFORM 2 PRECURSOR-RELATED"/>
    <property type="match status" value="1"/>
</dbReference>
<gene>
    <name evidence="4" type="ORF">GO621_07575</name>
</gene>
<evidence type="ECO:0000256" key="1">
    <source>
        <dbReference type="ARBA" id="ARBA00022729"/>
    </source>
</evidence>
<comment type="caution">
    <text evidence="4">The sequence shown here is derived from an EMBL/GenBank/DDBJ whole genome shotgun (WGS) entry which is preliminary data.</text>
</comment>
<dbReference type="Gene3D" id="2.60.120.1560">
    <property type="match status" value="1"/>
</dbReference>
<proteinExistence type="predicted"/>
<accession>A0A7K1SVS6</accession>
<feature type="signal peptide" evidence="2">
    <location>
        <begin position="1"/>
        <end position="18"/>
    </location>
</feature>
<dbReference type="PROSITE" id="PS51820">
    <property type="entry name" value="PA14"/>
    <property type="match status" value="1"/>
</dbReference>
<feature type="domain" description="PA14" evidence="3">
    <location>
        <begin position="256"/>
        <end position="413"/>
    </location>
</feature>
<dbReference type="PANTHER" id="PTHR46769">
    <property type="entry name" value="POLYCYSTIC KIDNEY AND HEPATIC DISEASE 1 (AUTOSOMAL RECESSIVE)-LIKE 1"/>
    <property type="match status" value="1"/>
</dbReference>
<dbReference type="InterPro" id="IPR011658">
    <property type="entry name" value="PA14_dom"/>
</dbReference>
<sequence length="562" mass="61881">MKKLIIFILLLSCLNLRAQRHNLILEQTFDNDIGIWFENNMIQPYSATVSNFTQRAGGKSLQVDLRKFDGYRAEFGTDPKKSLPEQWAGFSIFLPNAFAKDFSEEGIMQFQAYPDFNLGEDWRSPPLLLGILNDHYILDMRTDSNAVTVQGNFAFERIDLGLVTKNTWTDFIFHIKWAYNNTGILELWKNGKLVYSRLNKPNSYNDKLYPYFKCGIYKWDWEGPSNSVTTERLLYIDEVRIGNEKATYCDVFPGTLTKPYITGSIKREQWDNVGGTSISDIPLTITPSSTSQLTSFEGPLNIADNYGSRIQGYICPPQPGNYTFWLATDDAGELWLSTDSTTANKVRIANVDGWTNYREWGKYSSQKSAAITLQAGKKYYIEALQKEGGGGDNLSVQWQLPDASMETPIAGSHLSPYVDTTALINQTITFAALPSKTTSDTPFTLSATASSGLAVSFSVISGPATISDSTVTLTGEGSVIVEASQAGNSVYNAATGVIQSFTVSSAATCSATGTILREEWDNVGGTSISDIPLTTTPSSTSQLTSFEGSLNIADNYASRVRG</sequence>
<feature type="chain" id="PRO_5029656418" description="PA14 domain-containing protein" evidence="2">
    <location>
        <begin position="19"/>
        <end position="562"/>
    </location>
</feature>
<keyword evidence="5" id="KW-1185">Reference proteome</keyword>
<dbReference type="AlphaFoldDB" id="A0A7K1SVS6"/>
<evidence type="ECO:0000259" key="3">
    <source>
        <dbReference type="PROSITE" id="PS51820"/>
    </source>
</evidence>
<evidence type="ECO:0000256" key="2">
    <source>
        <dbReference type="SAM" id="SignalP"/>
    </source>
</evidence>
<dbReference type="InterPro" id="IPR025975">
    <property type="entry name" value="Polysacc_lyase"/>
</dbReference>
<organism evidence="4 5">
    <name type="scientific">Mucilaginibacter arboris</name>
    <dbReference type="NCBI Taxonomy" id="2682090"/>
    <lineage>
        <taxon>Bacteria</taxon>
        <taxon>Pseudomonadati</taxon>
        <taxon>Bacteroidota</taxon>
        <taxon>Sphingobacteriia</taxon>
        <taxon>Sphingobacteriales</taxon>
        <taxon>Sphingobacteriaceae</taxon>
        <taxon>Mucilaginibacter</taxon>
    </lineage>
</organism>
<evidence type="ECO:0000313" key="4">
    <source>
        <dbReference type="EMBL" id="MVN21393.1"/>
    </source>
</evidence>
<name>A0A7K1SVS6_9SPHI</name>
<dbReference type="Proteomes" id="UP000462014">
    <property type="component" value="Unassembled WGS sequence"/>
</dbReference>
<reference evidence="4 5" key="1">
    <citation type="submission" date="2019-12" db="EMBL/GenBank/DDBJ databases">
        <title>Mucilaginibacter sp. HMF7410 genome sequencing and assembly.</title>
        <authorList>
            <person name="Kang H."/>
            <person name="Cha I."/>
            <person name="Kim H."/>
            <person name="Joh K."/>
        </authorList>
    </citation>
    <scope>NUCLEOTIDE SEQUENCE [LARGE SCALE GENOMIC DNA]</scope>
    <source>
        <strain evidence="4 5">HMF7410</strain>
    </source>
</reference>
<protein>
    <recommendedName>
        <fullName evidence="3">PA14 domain-containing protein</fullName>
    </recommendedName>
</protein>
<dbReference type="EMBL" id="WPIK01000006">
    <property type="protein sequence ID" value="MVN21393.1"/>
    <property type="molecule type" value="Genomic_DNA"/>
</dbReference>
<evidence type="ECO:0000313" key="5">
    <source>
        <dbReference type="Proteomes" id="UP000462014"/>
    </source>
</evidence>